<feature type="transmembrane region" description="Helical" evidence="1">
    <location>
        <begin position="173"/>
        <end position="194"/>
    </location>
</feature>
<keyword evidence="1" id="KW-0472">Membrane</keyword>
<feature type="transmembrane region" description="Helical" evidence="1">
    <location>
        <begin position="58"/>
        <end position="81"/>
    </location>
</feature>
<feature type="transmembrane region" description="Helical" evidence="1">
    <location>
        <begin position="93"/>
        <end position="110"/>
    </location>
</feature>
<keyword evidence="1" id="KW-0812">Transmembrane</keyword>
<evidence type="ECO:0000313" key="2">
    <source>
        <dbReference type="EMBL" id="GEA58895.1"/>
    </source>
</evidence>
<evidence type="ECO:0000256" key="1">
    <source>
        <dbReference type="SAM" id="Phobius"/>
    </source>
</evidence>
<dbReference type="RefSeq" id="WP_141268314.1">
    <property type="nucleotide sequence ID" value="NZ_BJLH01000001.1"/>
</dbReference>
<name>A0A4Y3II98_9VIBR</name>
<keyword evidence="3" id="KW-1185">Reference proteome</keyword>
<protein>
    <submittedName>
        <fullName evidence="2">Uncharacterized protein</fullName>
    </submittedName>
</protein>
<dbReference type="AlphaFoldDB" id="A0A4Y3II98"/>
<dbReference type="Proteomes" id="UP000318242">
    <property type="component" value="Unassembled WGS sequence"/>
</dbReference>
<feature type="transmembrane region" description="Helical" evidence="1">
    <location>
        <begin position="116"/>
        <end position="138"/>
    </location>
</feature>
<feature type="transmembrane region" description="Helical" evidence="1">
    <location>
        <begin position="145"/>
        <end position="167"/>
    </location>
</feature>
<organism evidence="2 3">
    <name type="scientific">Vibrio comitans NBRC 102076</name>
    <dbReference type="NCBI Taxonomy" id="1219078"/>
    <lineage>
        <taxon>Bacteria</taxon>
        <taxon>Pseudomonadati</taxon>
        <taxon>Pseudomonadota</taxon>
        <taxon>Gammaproteobacteria</taxon>
        <taxon>Vibrionales</taxon>
        <taxon>Vibrionaceae</taxon>
        <taxon>Vibrio</taxon>
    </lineage>
</organism>
<sequence>MTAQTMNHQISSSENAAYAELDFTNDVRAQVTVGGGTVLVGFFTMACPLMTQTLFSQLLSAAFTGFATVLVVMLCLSGNSVSQIAGAVGFKRHATLIISLFLASFSLTLYPEVALFLAAATVIVYFLLDEVTALLLALRSGNLKAMALPGADLLVTLICVAMLVSGLSIHGVFVVSAVLGLKVVLLGSSMVLALSEPKSKAHY</sequence>
<keyword evidence="1" id="KW-1133">Transmembrane helix</keyword>
<accession>A0A4Y3II98</accession>
<comment type="caution">
    <text evidence="2">The sequence shown here is derived from an EMBL/GenBank/DDBJ whole genome shotgun (WGS) entry which is preliminary data.</text>
</comment>
<reference evidence="2 3" key="1">
    <citation type="submission" date="2019-06" db="EMBL/GenBank/DDBJ databases">
        <title>Whole genome shotgun sequence of Vibrio comitans NBRC 102076.</title>
        <authorList>
            <person name="Hosoyama A."/>
            <person name="Uohara A."/>
            <person name="Ohji S."/>
            <person name="Ichikawa N."/>
        </authorList>
    </citation>
    <scope>NUCLEOTIDE SEQUENCE [LARGE SCALE GENOMIC DNA]</scope>
    <source>
        <strain evidence="2 3">NBRC 102076</strain>
    </source>
</reference>
<proteinExistence type="predicted"/>
<evidence type="ECO:0000313" key="3">
    <source>
        <dbReference type="Proteomes" id="UP000318242"/>
    </source>
</evidence>
<dbReference type="EMBL" id="BJLH01000001">
    <property type="protein sequence ID" value="GEA58895.1"/>
    <property type="molecule type" value="Genomic_DNA"/>
</dbReference>
<gene>
    <name evidence="2" type="ORF">VCO01S_00880</name>
</gene>